<protein>
    <recommendedName>
        <fullName evidence="4">DUF5105 domain-containing protein</fullName>
    </recommendedName>
</protein>
<dbReference type="Proteomes" id="UP001299068">
    <property type="component" value="Unassembled WGS sequence"/>
</dbReference>
<feature type="signal peptide" evidence="1">
    <location>
        <begin position="1"/>
        <end position="19"/>
    </location>
</feature>
<name>A0ABS7KSP0_CLOSR</name>
<evidence type="ECO:0000256" key="1">
    <source>
        <dbReference type="SAM" id="SignalP"/>
    </source>
</evidence>
<keyword evidence="3" id="KW-1185">Reference proteome</keyword>
<evidence type="ECO:0000313" key="3">
    <source>
        <dbReference type="Proteomes" id="UP001299068"/>
    </source>
</evidence>
<sequence>MKKLIALILALGITFGLIGCGNNTTNNKVNEQTKKVAPENTINSFFAEFKKCNFDNAKKYLLVDKNIDFTAYKDFTNGEKDAIGYWVEKTGYEIKSMEVTNESAEATVNVSTLNGQKIYSDYMESLLSLKEKYISAKDPQDKKNYMQAYDKALIDSIKSKNNEIVTNTVNIELENKDGKWYIIGNQSFTNALYGGFDPEKLKF</sequence>
<gene>
    <name evidence="2" type="ORF">K5V21_00010</name>
</gene>
<reference evidence="2 3" key="1">
    <citation type="journal article" date="2021" name="Cell Host Microbe">
        <title>in vivo commensal control of Clostridioides difficile virulence.</title>
        <authorList>
            <person name="Girinathan B.P."/>
            <person name="Dibenedetto N."/>
            <person name="Worley J.N."/>
            <person name="Peltier J."/>
            <person name="Arrieta-Ortiz M.L."/>
            <person name="Rupa Christinal Immanuel S."/>
            <person name="Lavin R."/>
            <person name="Delaney M.L."/>
            <person name="Cummins C."/>
            <person name="Hoffmann M."/>
            <person name="Luo Y."/>
            <person name="Gonzalez-Escalona N."/>
            <person name="Allard M."/>
            <person name="Onderdonk A.B."/>
            <person name="Gerber G.K."/>
            <person name="Sonenshein A.L."/>
            <person name="Baliga N."/>
            <person name="Dupuy B."/>
            <person name="Bry L."/>
        </authorList>
    </citation>
    <scope>NUCLEOTIDE SEQUENCE [LARGE SCALE GENOMIC DNA]</scope>
    <source>
        <strain evidence="2 3">DSM 599</strain>
    </source>
</reference>
<evidence type="ECO:0008006" key="4">
    <source>
        <dbReference type="Google" id="ProtNLM"/>
    </source>
</evidence>
<dbReference type="EMBL" id="JAIKTU010000001">
    <property type="protein sequence ID" value="MBY0753825.1"/>
    <property type="molecule type" value="Genomic_DNA"/>
</dbReference>
<evidence type="ECO:0000313" key="2">
    <source>
        <dbReference type="EMBL" id="MBY0753825.1"/>
    </source>
</evidence>
<organism evidence="2 3">
    <name type="scientific">Clostridium sardiniense</name>
    <name type="common">Clostridium absonum</name>
    <dbReference type="NCBI Taxonomy" id="29369"/>
    <lineage>
        <taxon>Bacteria</taxon>
        <taxon>Bacillati</taxon>
        <taxon>Bacillota</taxon>
        <taxon>Clostridia</taxon>
        <taxon>Eubacteriales</taxon>
        <taxon>Clostridiaceae</taxon>
        <taxon>Clostridium</taxon>
    </lineage>
</organism>
<proteinExistence type="predicted"/>
<accession>A0ABS7KSP0</accession>
<dbReference type="RefSeq" id="WP_221858172.1">
    <property type="nucleotide sequence ID" value="NZ_JAIKTU010000001.1"/>
</dbReference>
<dbReference type="PROSITE" id="PS51257">
    <property type="entry name" value="PROKAR_LIPOPROTEIN"/>
    <property type="match status" value="1"/>
</dbReference>
<feature type="chain" id="PRO_5045758000" description="DUF5105 domain-containing protein" evidence="1">
    <location>
        <begin position="20"/>
        <end position="203"/>
    </location>
</feature>
<comment type="caution">
    <text evidence="2">The sequence shown here is derived from an EMBL/GenBank/DDBJ whole genome shotgun (WGS) entry which is preliminary data.</text>
</comment>
<keyword evidence="1" id="KW-0732">Signal</keyword>